<organism evidence="2 3">
    <name type="scientific">Candidatus Dojkabacteria bacterium</name>
    <dbReference type="NCBI Taxonomy" id="2099670"/>
    <lineage>
        <taxon>Bacteria</taxon>
        <taxon>Candidatus Dojkabacteria</taxon>
    </lineage>
</organism>
<keyword evidence="1" id="KW-1133">Transmembrane helix</keyword>
<keyword evidence="1" id="KW-0812">Transmembrane</keyword>
<comment type="caution">
    <text evidence="2">The sequence shown here is derived from an EMBL/GenBank/DDBJ whole genome shotgun (WGS) entry which is preliminary data.</text>
</comment>
<evidence type="ECO:0000313" key="3">
    <source>
        <dbReference type="Proteomes" id="UP000775877"/>
    </source>
</evidence>
<evidence type="ECO:0000256" key="1">
    <source>
        <dbReference type="SAM" id="Phobius"/>
    </source>
</evidence>
<sequence length="157" mass="17347">MRKKAMTLIETTVYLALFGVAFLLIVEFGLRMSEYQRLSLNRTEIQKAVIVINQEFLSSIDTANSIDATSEFDTNKGNLILNTDSGNVTFGVSNNKLIKTDSTEQINLTSDDQIVSNFIFSEILSDEGEIAGVSIDLTIQYAKNTNVSESLSTIYAL</sequence>
<dbReference type="AlphaFoldDB" id="A0A955I8S8"/>
<dbReference type="EMBL" id="JAGQLJ010000009">
    <property type="protein sequence ID" value="MCA9380737.1"/>
    <property type="molecule type" value="Genomic_DNA"/>
</dbReference>
<accession>A0A955I8S8</accession>
<protein>
    <submittedName>
        <fullName evidence="2">Uncharacterized protein</fullName>
    </submittedName>
</protein>
<proteinExistence type="predicted"/>
<name>A0A955I8S8_9BACT</name>
<dbReference type="Proteomes" id="UP000775877">
    <property type="component" value="Unassembled WGS sequence"/>
</dbReference>
<keyword evidence="1" id="KW-0472">Membrane</keyword>
<feature type="transmembrane region" description="Helical" evidence="1">
    <location>
        <begin position="12"/>
        <end position="30"/>
    </location>
</feature>
<reference evidence="2" key="1">
    <citation type="submission" date="2020-04" db="EMBL/GenBank/DDBJ databases">
        <authorList>
            <person name="Zhang T."/>
        </authorList>
    </citation>
    <scope>NUCLEOTIDE SEQUENCE</scope>
    <source>
        <strain evidence="2">HKST-UBA13</strain>
    </source>
</reference>
<evidence type="ECO:0000313" key="2">
    <source>
        <dbReference type="EMBL" id="MCA9380737.1"/>
    </source>
</evidence>
<gene>
    <name evidence="2" type="ORF">KC678_00540</name>
</gene>
<reference evidence="2" key="2">
    <citation type="journal article" date="2021" name="Microbiome">
        <title>Successional dynamics and alternative stable states in a saline activated sludge microbial community over 9 years.</title>
        <authorList>
            <person name="Wang Y."/>
            <person name="Ye J."/>
            <person name="Ju F."/>
            <person name="Liu L."/>
            <person name="Boyd J.A."/>
            <person name="Deng Y."/>
            <person name="Parks D.H."/>
            <person name="Jiang X."/>
            <person name="Yin X."/>
            <person name="Woodcroft B.J."/>
            <person name="Tyson G.W."/>
            <person name="Hugenholtz P."/>
            <person name="Polz M.F."/>
            <person name="Zhang T."/>
        </authorList>
    </citation>
    <scope>NUCLEOTIDE SEQUENCE</scope>
    <source>
        <strain evidence="2">HKST-UBA13</strain>
    </source>
</reference>